<dbReference type="InterPro" id="IPR005474">
    <property type="entry name" value="Transketolase_N"/>
</dbReference>
<sequence>MKKLSHKLQDDLKRQALNIRRDIITISAKAGSTHIGSLLSTVDILTALYFDILRIDPKKPNNSNRDRFILSKGHGCLGLYCTLANRGFISKKILNEYCKDGSTLPIHPVRGSVPGIEATTGSLGHGLGMGLGLALARKRDNESGRVFVLLSDGECDEGSTWEAVMLAGHLKTDNLIAIVDYNKIQCYGHVKDILDLEPFTDKWRANGWEAIEVNGHKFEELIPALRSIPSQVGKPTVIIAHTARGKGVPSMENKLEWYYYNIKSENLDKILAELI</sequence>
<proteinExistence type="predicted"/>
<name>A0A1F8EFE7_9BACT</name>
<protein>
    <recommendedName>
        <fullName evidence="1">Transketolase N-terminal domain-containing protein</fullName>
    </recommendedName>
</protein>
<dbReference type="PANTHER" id="PTHR47514:SF2">
    <property type="entry name" value="TRANSKETOLASE"/>
    <property type="match status" value="1"/>
</dbReference>
<dbReference type="EMBL" id="MGIZ01000016">
    <property type="protein sequence ID" value="OGM99551.1"/>
    <property type="molecule type" value="Genomic_DNA"/>
</dbReference>
<dbReference type="AlphaFoldDB" id="A0A1F8EFE7"/>
<dbReference type="Gene3D" id="3.40.50.970">
    <property type="match status" value="1"/>
</dbReference>
<dbReference type="Proteomes" id="UP000177594">
    <property type="component" value="Unassembled WGS sequence"/>
</dbReference>
<dbReference type="InterPro" id="IPR029061">
    <property type="entry name" value="THDP-binding"/>
</dbReference>
<gene>
    <name evidence="2" type="ORF">A2817_01185</name>
</gene>
<comment type="caution">
    <text evidence="2">The sequence shown here is derived from an EMBL/GenBank/DDBJ whole genome shotgun (WGS) entry which is preliminary data.</text>
</comment>
<dbReference type="PANTHER" id="PTHR47514">
    <property type="entry name" value="TRANSKETOLASE N-TERMINAL SECTION-RELATED"/>
    <property type="match status" value="1"/>
</dbReference>
<feature type="domain" description="Transketolase N-terminal" evidence="1">
    <location>
        <begin position="20"/>
        <end position="258"/>
    </location>
</feature>
<evidence type="ECO:0000259" key="1">
    <source>
        <dbReference type="Pfam" id="PF00456"/>
    </source>
</evidence>
<evidence type="ECO:0000313" key="2">
    <source>
        <dbReference type="EMBL" id="OGM99551.1"/>
    </source>
</evidence>
<reference evidence="2 3" key="1">
    <citation type="journal article" date="2016" name="Nat. Commun.">
        <title>Thousands of microbial genomes shed light on interconnected biogeochemical processes in an aquifer system.</title>
        <authorList>
            <person name="Anantharaman K."/>
            <person name="Brown C.T."/>
            <person name="Hug L.A."/>
            <person name="Sharon I."/>
            <person name="Castelle C.J."/>
            <person name="Probst A.J."/>
            <person name="Thomas B.C."/>
            <person name="Singh A."/>
            <person name="Wilkins M.J."/>
            <person name="Karaoz U."/>
            <person name="Brodie E.L."/>
            <person name="Williams K.H."/>
            <person name="Hubbard S.S."/>
            <person name="Banfield J.F."/>
        </authorList>
    </citation>
    <scope>NUCLEOTIDE SEQUENCE [LARGE SCALE GENOMIC DNA]</scope>
</reference>
<dbReference type="SUPFAM" id="SSF52518">
    <property type="entry name" value="Thiamin diphosphate-binding fold (THDP-binding)"/>
    <property type="match status" value="1"/>
</dbReference>
<organism evidence="2 3">
    <name type="scientific">Candidatus Yanofskybacteria bacterium RIFCSPHIGHO2_01_FULL_39_8b</name>
    <dbReference type="NCBI Taxonomy" id="1802659"/>
    <lineage>
        <taxon>Bacteria</taxon>
        <taxon>Candidatus Yanofskyibacteriota</taxon>
    </lineage>
</organism>
<accession>A0A1F8EFE7</accession>
<evidence type="ECO:0000313" key="3">
    <source>
        <dbReference type="Proteomes" id="UP000177594"/>
    </source>
</evidence>
<dbReference type="Pfam" id="PF00456">
    <property type="entry name" value="Transketolase_N"/>
    <property type="match status" value="1"/>
</dbReference>
<dbReference type="CDD" id="cd02012">
    <property type="entry name" value="TPP_TK"/>
    <property type="match status" value="1"/>
</dbReference>